<reference evidence="11 12" key="1">
    <citation type="submission" date="2019-12" db="EMBL/GenBank/DDBJ databases">
        <title>Strain KN286 was isolated from seawater, which was collected from Caroline Seamount in the tropical western Pacific.</title>
        <authorList>
            <person name="Wang Q."/>
        </authorList>
    </citation>
    <scope>NUCLEOTIDE SEQUENCE [LARGE SCALE GENOMIC DNA]</scope>
    <source>
        <strain evidence="11 12">KN286</strain>
    </source>
</reference>
<dbReference type="Proteomes" id="UP000436016">
    <property type="component" value="Unassembled WGS sequence"/>
</dbReference>
<evidence type="ECO:0000313" key="12">
    <source>
        <dbReference type="Proteomes" id="UP000436016"/>
    </source>
</evidence>
<dbReference type="AlphaFoldDB" id="A0A6B0TXY0"/>
<dbReference type="GO" id="GO:0006629">
    <property type="term" value="P:lipid metabolic process"/>
    <property type="evidence" value="ECO:0007669"/>
    <property type="project" value="UniProtKB-KW"/>
</dbReference>
<keyword evidence="2" id="KW-0444">Lipid biosynthesis</keyword>
<dbReference type="InterPro" id="IPR052351">
    <property type="entry name" value="Ornithine_N-alpha-AT"/>
</dbReference>
<comment type="caution">
    <text evidence="11">The sequence shown here is derived from an EMBL/GenBank/DDBJ whole genome shotgun (WGS) entry which is preliminary data.</text>
</comment>
<evidence type="ECO:0000256" key="1">
    <source>
        <dbReference type="ARBA" id="ARBA00005189"/>
    </source>
</evidence>
<comment type="catalytic activity">
    <reaction evidence="10">
        <text>a (3R)-hydroxyacyl-[ACP] + L-ornithine = a lyso-ornithine lipid + holo-[ACP] + H(+)</text>
        <dbReference type="Rhea" id="RHEA:20633"/>
        <dbReference type="Rhea" id="RHEA-COMP:9685"/>
        <dbReference type="Rhea" id="RHEA-COMP:9945"/>
        <dbReference type="ChEBI" id="CHEBI:15378"/>
        <dbReference type="ChEBI" id="CHEBI:46911"/>
        <dbReference type="ChEBI" id="CHEBI:64479"/>
        <dbReference type="ChEBI" id="CHEBI:78827"/>
        <dbReference type="ChEBI" id="CHEBI:138482"/>
        <dbReference type="EC" id="2.3.2.30"/>
    </reaction>
    <physiologicalReaction direction="left-to-right" evidence="10">
        <dbReference type="Rhea" id="RHEA:20634"/>
    </physiologicalReaction>
</comment>
<evidence type="ECO:0000313" key="11">
    <source>
        <dbReference type="EMBL" id="MXU66152.1"/>
    </source>
</evidence>
<evidence type="ECO:0000256" key="10">
    <source>
        <dbReference type="ARBA" id="ARBA00047785"/>
    </source>
</evidence>
<evidence type="ECO:0000256" key="3">
    <source>
        <dbReference type="ARBA" id="ARBA00022679"/>
    </source>
</evidence>
<protein>
    <recommendedName>
        <fullName evidence="8">L-ornithine N(alpha)-acyltransferase</fullName>
        <ecNumber evidence="7">2.3.2.30</ecNumber>
    </recommendedName>
</protein>
<organism evidence="11 12">
    <name type="scientific">Oceanomicrobium pacificus</name>
    <dbReference type="NCBI Taxonomy" id="2692916"/>
    <lineage>
        <taxon>Bacteria</taxon>
        <taxon>Pseudomonadati</taxon>
        <taxon>Pseudomonadota</taxon>
        <taxon>Alphaproteobacteria</taxon>
        <taxon>Rhodobacterales</taxon>
        <taxon>Paracoccaceae</taxon>
        <taxon>Oceanomicrobium</taxon>
    </lineage>
</organism>
<evidence type="ECO:0000256" key="7">
    <source>
        <dbReference type="ARBA" id="ARBA00039058"/>
    </source>
</evidence>
<accession>A0A6B0TXY0</accession>
<evidence type="ECO:0000256" key="2">
    <source>
        <dbReference type="ARBA" id="ARBA00022516"/>
    </source>
</evidence>
<evidence type="ECO:0000256" key="4">
    <source>
        <dbReference type="ARBA" id="ARBA00023098"/>
    </source>
</evidence>
<keyword evidence="5" id="KW-0012">Acyltransferase</keyword>
<evidence type="ECO:0000256" key="9">
    <source>
        <dbReference type="ARBA" id="ARBA00045724"/>
    </source>
</evidence>
<comment type="function">
    <text evidence="9">Catalyzes the first step in the biosynthesis of ornithine lipids, which are phosphorus-free membrane lipids. Catalyzes the 3-hydroxyacyl-acyl carrier protein-dependent acylation of ornithine to form lyso-ornithine lipid (LOL).</text>
</comment>
<dbReference type="SUPFAM" id="SSF55729">
    <property type="entry name" value="Acyl-CoA N-acyltransferases (Nat)"/>
    <property type="match status" value="1"/>
</dbReference>
<dbReference type="GO" id="GO:0043810">
    <property type="term" value="F:ornithine-acyl [acyl carrier protein] N-acyltransferase activity"/>
    <property type="evidence" value="ECO:0007669"/>
    <property type="project" value="UniProtKB-EC"/>
</dbReference>
<dbReference type="Gene3D" id="3.40.630.30">
    <property type="match status" value="1"/>
</dbReference>
<gene>
    <name evidence="11" type="ORF">GSH16_11905</name>
</gene>
<dbReference type="PANTHER" id="PTHR37323">
    <property type="entry name" value="GCN5-RELATED N-ACETYLTRANSFERASE"/>
    <property type="match status" value="1"/>
</dbReference>
<evidence type="ECO:0000256" key="8">
    <source>
        <dbReference type="ARBA" id="ARBA00039866"/>
    </source>
</evidence>
<dbReference type="Pfam" id="PF13444">
    <property type="entry name" value="Acetyltransf_5"/>
    <property type="match status" value="1"/>
</dbReference>
<evidence type="ECO:0000256" key="5">
    <source>
        <dbReference type="ARBA" id="ARBA00023315"/>
    </source>
</evidence>
<evidence type="ECO:0000256" key="6">
    <source>
        <dbReference type="ARBA" id="ARBA00038095"/>
    </source>
</evidence>
<name>A0A6B0TXY0_9RHOB</name>
<dbReference type="EC" id="2.3.2.30" evidence="7"/>
<comment type="similarity">
    <text evidence="6">Belongs to the acetyltransferase family. OlsB subfamily.</text>
</comment>
<sequence length="256" mass="28458">MKMDLSRFDVRLATTDEEVRAAQHLRYRVFVEEMGATVPPEDAALKIERDRFDPYFDHLLLIDRAAAEDDPARVIGVYRLLRGAVAKAGPGFYGAGEFDLTPLLELDRETVELGRSCVAQEFRAGSAMLLLWNGVSRYVRDHGIEVMFGTASFPGTDPAPLAEALSHLHHAHLAPPDIRVRAQPDHGIDMNLMPAAQVNAGRAMRATPALIKAYLRLGGFVGEGAYVDHGFNTIDVCLLMDTERMVAKYRDFYSRD</sequence>
<keyword evidence="12" id="KW-1185">Reference proteome</keyword>
<dbReference type="PANTHER" id="PTHR37323:SF1">
    <property type="entry name" value="L-ORNITHINE N(ALPHA)-ACYLTRANSFERASE"/>
    <property type="match status" value="1"/>
</dbReference>
<dbReference type="InterPro" id="IPR016181">
    <property type="entry name" value="Acyl_CoA_acyltransferase"/>
</dbReference>
<comment type="pathway">
    <text evidence="1">Lipid metabolism.</text>
</comment>
<keyword evidence="3 11" id="KW-0808">Transferase</keyword>
<keyword evidence="4" id="KW-0443">Lipid metabolism</keyword>
<dbReference type="EMBL" id="WUWG01000005">
    <property type="protein sequence ID" value="MXU66152.1"/>
    <property type="molecule type" value="Genomic_DNA"/>
</dbReference>
<proteinExistence type="inferred from homology"/>
<dbReference type="RefSeq" id="WP_160855387.1">
    <property type="nucleotide sequence ID" value="NZ_WUWG01000005.1"/>
</dbReference>